<keyword evidence="2" id="KW-1185">Reference proteome</keyword>
<evidence type="ECO:0000313" key="1">
    <source>
        <dbReference type="EMBL" id="ETO01277.1"/>
    </source>
</evidence>
<feature type="non-terminal residue" evidence="1">
    <location>
        <position position="107"/>
    </location>
</feature>
<dbReference type="EMBL" id="ASPP01038729">
    <property type="protein sequence ID" value="ETO01277.1"/>
    <property type="molecule type" value="Genomic_DNA"/>
</dbReference>
<gene>
    <name evidence="1" type="ORF">RFI_36163</name>
</gene>
<evidence type="ECO:0000313" key="2">
    <source>
        <dbReference type="Proteomes" id="UP000023152"/>
    </source>
</evidence>
<sequence length="107" mass="12227">DTKISSDVKQKIGVASFPFFETQLFFGVEKKKQLSMLAFDDDNEGEEKTLNNEKEAFSNSGCYDKDWVLSTNEQQKLNTLICCLCNQIANKAVELQCDEHENIETTY</sequence>
<dbReference type="Proteomes" id="UP000023152">
    <property type="component" value="Unassembled WGS sequence"/>
</dbReference>
<name>X6LJG0_RETFI</name>
<dbReference type="AlphaFoldDB" id="X6LJG0"/>
<accession>X6LJG0</accession>
<protein>
    <submittedName>
        <fullName evidence="1">Uncharacterized protein</fullName>
    </submittedName>
</protein>
<organism evidence="1 2">
    <name type="scientific">Reticulomyxa filosa</name>
    <dbReference type="NCBI Taxonomy" id="46433"/>
    <lineage>
        <taxon>Eukaryota</taxon>
        <taxon>Sar</taxon>
        <taxon>Rhizaria</taxon>
        <taxon>Retaria</taxon>
        <taxon>Foraminifera</taxon>
        <taxon>Monothalamids</taxon>
        <taxon>Reticulomyxidae</taxon>
        <taxon>Reticulomyxa</taxon>
    </lineage>
</organism>
<proteinExistence type="predicted"/>
<reference evidence="1 2" key="1">
    <citation type="journal article" date="2013" name="Curr. Biol.">
        <title>The Genome of the Foraminiferan Reticulomyxa filosa.</title>
        <authorList>
            <person name="Glockner G."/>
            <person name="Hulsmann N."/>
            <person name="Schleicher M."/>
            <person name="Noegel A.A."/>
            <person name="Eichinger L."/>
            <person name="Gallinger C."/>
            <person name="Pawlowski J."/>
            <person name="Sierra R."/>
            <person name="Euteneuer U."/>
            <person name="Pillet L."/>
            <person name="Moustafa A."/>
            <person name="Platzer M."/>
            <person name="Groth M."/>
            <person name="Szafranski K."/>
            <person name="Schliwa M."/>
        </authorList>
    </citation>
    <scope>NUCLEOTIDE SEQUENCE [LARGE SCALE GENOMIC DNA]</scope>
</reference>
<comment type="caution">
    <text evidence="1">The sequence shown here is derived from an EMBL/GenBank/DDBJ whole genome shotgun (WGS) entry which is preliminary data.</text>
</comment>
<feature type="non-terminal residue" evidence="1">
    <location>
        <position position="1"/>
    </location>
</feature>